<evidence type="ECO:0008006" key="3">
    <source>
        <dbReference type="Google" id="ProtNLM"/>
    </source>
</evidence>
<dbReference type="Proteomes" id="UP000614915">
    <property type="component" value="Unassembled WGS sequence"/>
</dbReference>
<name>A0ABS0JE81_9ACTN</name>
<dbReference type="RefSeq" id="WP_307787841.1">
    <property type="nucleotide sequence ID" value="NZ_JADOTX010000001.1"/>
</dbReference>
<organism evidence="1 2">
    <name type="scientific">Micromonospora ureilytica</name>
    <dbReference type="NCBI Taxonomy" id="709868"/>
    <lineage>
        <taxon>Bacteria</taxon>
        <taxon>Bacillati</taxon>
        <taxon>Actinomycetota</taxon>
        <taxon>Actinomycetes</taxon>
        <taxon>Micromonosporales</taxon>
        <taxon>Micromonosporaceae</taxon>
        <taxon>Micromonospora</taxon>
    </lineage>
</organism>
<protein>
    <recommendedName>
        <fullName evidence="3">Immunity protein 35 domain-containing protein</fullName>
    </recommendedName>
</protein>
<proteinExistence type="predicted"/>
<reference evidence="1 2" key="1">
    <citation type="submission" date="2020-11" db="EMBL/GenBank/DDBJ databases">
        <title>Sequencing the genomes of 1000 actinobacteria strains.</title>
        <authorList>
            <person name="Klenk H.-P."/>
        </authorList>
    </citation>
    <scope>NUCLEOTIDE SEQUENCE [LARGE SCALE GENOMIC DNA]</scope>
    <source>
        <strain evidence="1 2">DSM 101692</strain>
    </source>
</reference>
<sequence>MTVYDVAAKLPDIDLLRQRCKALAVLERAIDGGDPYYAYTSDWGPDEAALMSNGGGDEWTVVFTADGAFIRLFDHESAMSPYRHPDHELWPGLVDGIPEVLRPHVTEPAFCDENGQLVATTVLWRLVEDDRWHAGDGIAFPPPSGPYEDNGPDGSGLLDILFDDIVARFVEFAADYHEMTVDRSAVEHIVAHRPLTDTVTRALNPQLSVADLRVDLTEIGYPIAGDCAATVEVGPHGAFSANSVGWERAPFPLSFSVRETGGSWMVTATAAQAAELADVLMLGGNDTVMVVGLETNSFLDEEYQQWRPSRIAAEQGVSFEVRQVGALAGGVVGLSEEALLIRREQLPRFLHGWYPYNLTLIDLPGTPSAARVDEMIVVIGAATYDEPVLPALAGSRLLFSGHDDCYVAVETTDRALPAAVLGRLLALLVGSTLVDTTAVEVTAPDAEPVQGLIAESRHWVGELGAATPGSVTVDLYATSEPWRLGQSVPKQVDRRMVYDVARRAWRSTEVVAPLPNQ</sequence>
<gene>
    <name evidence="1" type="ORF">IW248_001661</name>
</gene>
<comment type="caution">
    <text evidence="1">The sequence shown here is derived from an EMBL/GenBank/DDBJ whole genome shotgun (WGS) entry which is preliminary data.</text>
</comment>
<keyword evidence="2" id="KW-1185">Reference proteome</keyword>
<evidence type="ECO:0000313" key="1">
    <source>
        <dbReference type="EMBL" id="MBG6065374.1"/>
    </source>
</evidence>
<dbReference type="EMBL" id="JADOTX010000001">
    <property type="protein sequence ID" value="MBG6065374.1"/>
    <property type="molecule type" value="Genomic_DNA"/>
</dbReference>
<evidence type="ECO:0000313" key="2">
    <source>
        <dbReference type="Proteomes" id="UP000614915"/>
    </source>
</evidence>
<accession>A0ABS0JE81</accession>